<feature type="region of interest" description="Disordered" evidence="1">
    <location>
        <begin position="101"/>
        <end position="121"/>
    </location>
</feature>
<dbReference type="EMBL" id="LRIE01000025">
    <property type="protein sequence ID" value="KZM37148.1"/>
    <property type="molecule type" value="Genomic_DNA"/>
</dbReference>
<dbReference type="AlphaFoldDB" id="A0A161YKX8"/>
<accession>A0A161YKX8</accession>
<sequence>MRCGSDPSCHTTSVGIRSPKSVLKQSTPWSSRPLSCARYQAFASGFVKSTSAMPACHMSHCQTSPAGVSTRYPFSRPSANRCERWATYGLIHAEIRSPLARNRASMPSGSGNVAGSHTKSHQWNCRIQKQSKWKTLRGISRSAMPSMNEVTVPSS</sequence>
<organism evidence="2 3">
    <name type="scientific">Oerskovia enterophila</name>
    <dbReference type="NCBI Taxonomy" id="43678"/>
    <lineage>
        <taxon>Bacteria</taxon>
        <taxon>Bacillati</taxon>
        <taxon>Actinomycetota</taxon>
        <taxon>Actinomycetes</taxon>
        <taxon>Micrococcales</taxon>
        <taxon>Cellulomonadaceae</taxon>
        <taxon>Oerskovia</taxon>
    </lineage>
</organism>
<protein>
    <submittedName>
        <fullName evidence="2">Uncharacterized protein</fullName>
    </submittedName>
</protein>
<comment type="caution">
    <text evidence="2">The sequence shown here is derived from an EMBL/GenBank/DDBJ whole genome shotgun (WGS) entry which is preliminary data.</text>
</comment>
<name>A0A161YKX8_9CELL</name>
<dbReference type="Proteomes" id="UP000076447">
    <property type="component" value="Unassembled WGS sequence"/>
</dbReference>
<reference evidence="2 3" key="1">
    <citation type="submission" date="2016-01" db="EMBL/GenBank/DDBJ databases">
        <title>Genome sequence of Oerskovia enterophila VJag, an agar and cellulose degrading bacterium.</title>
        <authorList>
            <person name="Poehlein A."/>
            <person name="Jag V."/>
            <person name="Bengelsdorf F."/>
            <person name="Duerre P."/>
            <person name="Daniel R."/>
        </authorList>
    </citation>
    <scope>NUCLEOTIDE SEQUENCE [LARGE SCALE GENOMIC DNA]</scope>
    <source>
        <strain evidence="2 3">VJag</strain>
    </source>
</reference>
<evidence type="ECO:0000313" key="2">
    <source>
        <dbReference type="EMBL" id="KZM37148.1"/>
    </source>
</evidence>
<evidence type="ECO:0000313" key="3">
    <source>
        <dbReference type="Proteomes" id="UP000076447"/>
    </source>
</evidence>
<feature type="compositionally biased region" description="Polar residues" evidence="1">
    <location>
        <begin position="105"/>
        <end position="121"/>
    </location>
</feature>
<evidence type="ECO:0000256" key="1">
    <source>
        <dbReference type="SAM" id="MobiDB-lite"/>
    </source>
</evidence>
<proteinExistence type="predicted"/>
<gene>
    <name evidence="2" type="ORF">OJAG_01390</name>
</gene>